<protein>
    <submittedName>
        <fullName evidence="7">Coatomer subunit alpha</fullName>
    </submittedName>
</protein>
<feature type="domain" description="Coatomer alpha subunit C-terminal" evidence="5">
    <location>
        <begin position="789"/>
        <end position="958"/>
    </location>
</feature>
<feature type="repeat" description="WD" evidence="3">
    <location>
        <begin position="10"/>
        <end position="51"/>
    </location>
</feature>
<feature type="domain" description="COPA/B TPR" evidence="6">
    <location>
        <begin position="572"/>
        <end position="677"/>
    </location>
</feature>
<dbReference type="GO" id="GO:0005198">
    <property type="term" value="F:structural molecule activity"/>
    <property type="evidence" value="ECO:0007669"/>
    <property type="project" value="InterPro"/>
</dbReference>
<evidence type="ECO:0000259" key="5">
    <source>
        <dbReference type="Pfam" id="PF06957"/>
    </source>
</evidence>
<dbReference type="OrthoDB" id="10261470at2759"/>
<dbReference type="PROSITE" id="PS50082">
    <property type="entry name" value="WD_REPEATS_2"/>
    <property type="match status" value="5"/>
</dbReference>
<dbReference type="CDD" id="cd00200">
    <property type="entry name" value="WD40"/>
    <property type="match status" value="1"/>
</dbReference>
<evidence type="ECO:0000259" key="6">
    <source>
        <dbReference type="Pfam" id="PF23953"/>
    </source>
</evidence>
<dbReference type="GO" id="GO:1990234">
    <property type="term" value="C:transferase complex"/>
    <property type="evidence" value="ECO:0007669"/>
    <property type="project" value="UniProtKB-ARBA"/>
</dbReference>
<feature type="repeat" description="WD" evidence="3">
    <location>
        <begin position="188"/>
        <end position="227"/>
    </location>
</feature>
<dbReference type="PROSITE" id="PS50294">
    <property type="entry name" value="WD_REPEATS_REGION"/>
    <property type="match status" value="5"/>
</dbReference>
<dbReference type="SUPFAM" id="SSF50978">
    <property type="entry name" value="WD40 repeat-like"/>
    <property type="match status" value="1"/>
</dbReference>
<proteinExistence type="predicted"/>
<dbReference type="GO" id="GO:0030126">
    <property type="term" value="C:COPI vesicle coat"/>
    <property type="evidence" value="ECO:0007669"/>
    <property type="project" value="InterPro"/>
</dbReference>
<dbReference type="Pfam" id="PF23953">
    <property type="entry name" value="TPR_COPA_B"/>
    <property type="match status" value="1"/>
</dbReference>
<comment type="caution">
    <text evidence="7">The sequence shown here is derived from an EMBL/GenBank/DDBJ whole genome shotgun (WGS) entry which is preliminary data.</text>
</comment>
<dbReference type="Gene3D" id="1.25.40.470">
    <property type="match status" value="1"/>
</dbReference>
<feature type="repeat" description="WD" evidence="3">
    <location>
        <begin position="94"/>
        <end position="135"/>
    </location>
</feature>
<dbReference type="EMBL" id="SBJO01000060">
    <property type="protein sequence ID" value="KAF9763708.1"/>
    <property type="molecule type" value="Genomic_DNA"/>
</dbReference>
<feature type="region of interest" description="Disordered" evidence="4">
    <location>
        <begin position="685"/>
        <end position="763"/>
    </location>
</feature>
<evidence type="ECO:0000256" key="1">
    <source>
        <dbReference type="ARBA" id="ARBA00022574"/>
    </source>
</evidence>
<dbReference type="SMART" id="SM00320">
    <property type="entry name" value="WD40"/>
    <property type="match status" value="6"/>
</dbReference>
<dbReference type="Pfam" id="PF06957">
    <property type="entry name" value="COPI_C"/>
    <property type="match status" value="1"/>
</dbReference>
<keyword evidence="2" id="KW-0677">Repeat</keyword>
<organism evidence="7 8">
    <name type="scientific">Nosema granulosis</name>
    <dbReference type="NCBI Taxonomy" id="83296"/>
    <lineage>
        <taxon>Eukaryota</taxon>
        <taxon>Fungi</taxon>
        <taxon>Fungi incertae sedis</taxon>
        <taxon>Microsporidia</taxon>
        <taxon>Nosematidae</taxon>
        <taxon>Nosema</taxon>
    </lineage>
</organism>
<keyword evidence="1 3" id="KW-0853">WD repeat</keyword>
<evidence type="ECO:0000256" key="3">
    <source>
        <dbReference type="PROSITE-ProRule" id="PRU00221"/>
    </source>
</evidence>
<feature type="repeat" description="WD" evidence="3">
    <location>
        <begin position="52"/>
        <end position="84"/>
    </location>
</feature>
<dbReference type="Pfam" id="PF00400">
    <property type="entry name" value="WD40"/>
    <property type="match status" value="5"/>
</dbReference>
<feature type="repeat" description="WD" evidence="3">
    <location>
        <begin position="136"/>
        <end position="167"/>
    </location>
</feature>
<dbReference type="PRINTS" id="PR00320">
    <property type="entry name" value="GPROTEINBRPT"/>
</dbReference>
<keyword evidence="8" id="KW-1185">Reference proteome</keyword>
<evidence type="ECO:0000256" key="4">
    <source>
        <dbReference type="SAM" id="MobiDB-lite"/>
    </source>
</evidence>
<evidence type="ECO:0000256" key="2">
    <source>
        <dbReference type="ARBA" id="ARBA00022737"/>
    </source>
</evidence>
<dbReference type="InterPro" id="IPR001680">
    <property type="entry name" value="WD40_rpt"/>
</dbReference>
<evidence type="ECO:0000313" key="8">
    <source>
        <dbReference type="Proteomes" id="UP000740883"/>
    </source>
</evidence>
<dbReference type="AlphaFoldDB" id="A0A9P6GZ57"/>
<dbReference type="InterPro" id="IPR015943">
    <property type="entry name" value="WD40/YVTN_repeat-like_dom_sf"/>
</dbReference>
<dbReference type="GO" id="GO:0016192">
    <property type="term" value="P:vesicle-mediated transport"/>
    <property type="evidence" value="ECO:0007669"/>
    <property type="project" value="InterPro"/>
</dbReference>
<sequence>MLTKRLTKLFTQETARVKSISFHPQKPVFITGLHNGTIKAWDYQSNACMHDFNDHDGSVRVVTFHPQGDFFISAGDDKIIRLWDYTKRVLSKKFKGHSDFVRALDFHPTKPWFVSSSDDQTIKVWNFMTGKCLGTATGHSHYVMAVRFINESTIISGSLDQSLRLWSCDGLITKKSSFVPSVIVKQILNGHDRGINTVFVSDNIVVSGGDDREVKLWEYNGNELVERDSFFNHQGCITSVSYGDQCVVSVGEEGNLVIYDLIRKHFEKANVKGRFWTVSQKKNIVIAGHDSGFEIFKYDDPKIVCKSETGYFYTKDQNIFYSNLKTEKKVCDPTGLLLSMHSLDKLLLVQFSNHFEVYRKNRCILKEYAEGALIKYKGETGVVIREKSSIYIKSLDGEARKVLDITPGSLMHGGEGFFFVKRGSGVVRYSSEGDEKMVSLGFSVENIEIDEDFYAFMSKNDIHLYDKEMNLINTTKEIVNIHGGFFYKGIFIYATTKHLKYIFQEEGVIRSIDTEVYPFYYTENQIFYLSNEGFESIDVDLTEIDFKKLVIEGGEVNHLIEKGRLPGLSPLNFLIKKQKGEIALPYIKDVRQRFELCLADNKLEECLEYCRRERDSSMYKSLSERALKECEEDIVEECLIFLEEWYDLFMLYICSRRENKLDNLFKVADEQTKKMVKLYQEDKSYFYPNDSNEDRSNDSNEDGSNDSNEVKSNDSNEDRSNDSNEDGSNDSNEVKSNDSNEVIKSNDSNEDRSNDSNEDCIDTDKSNDCIVNKKLWKELIVQYDTTADDDMESAYNCVTKGKLSEALEYFYQALYATSLDEVEKRRIIGSYLSGLEVEIKRVQERDDRRFLQMAKFFSELDLKREHHLLARSGYVYACVKKGNLKTAKEVAQEIAQEEENVVKVVAKALKIEDGEDLYDLKNGTFCYDILEVSEEFKTCKYCFTNSKEGRICTLCKVGYLQD</sequence>
<evidence type="ECO:0000313" key="7">
    <source>
        <dbReference type="EMBL" id="KAF9763708.1"/>
    </source>
</evidence>
<reference evidence="7 8" key="1">
    <citation type="journal article" date="2020" name="Genome Biol. Evol.">
        <title>Comparative genomics of strictly vertically transmitted, feminizing microsporidia endosymbionts of amphipod crustaceans.</title>
        <authorList>
            <person name="Cormier A."/>
            <person name="Chebbi M.A."/>
            <person name="Giraud I."/>
            <person name="Wattier R."/>
            <person name="Teixeira M."/>
            <person name="Gilbert C."/>
            <person name="Rigaud T."/>
            <person name="Cordaux R."/>
        </authorList>
    </citation>
    <scope>NUCLEOTIDE SEQUENCE [LARGE SCALE GENOMIC DNA]</scope>
    <source>
        <strain evidence="7 8">Ou3-Ou53</strain>
    </source>
</reference>
<accession>A0A9P6GZ57</accession>
<dbReference type="PANTHER" id="PTHR22847">
    <property type="entry name" value="WD40 REPEAT PROTEIN"/>
    <property type="match status" value="1"/>
</dbReference>
<dbReference type="PANTHER" id="PTHR22847:SF637">
    <property type="entry name" value="WD REPEAT DOMAIN 5B"/>
    <property type="match status" value="1"/>
</dbReference>
<dbReference type="InterPro" id="IPR056176">
    <property type="entry name" value="TPR_COPA_B"/>
</dbReference>
<gene>
    <name evidence="7" type="ORF">NGRA_1108</name>
</gene>
<feature type="compositionally biased region" description="Basic and acidic residues" evidence="4">
    <location>
        <begin position="708"/>
        <end position="722"/>
    </location>
</feature>
<dbReference type="InterPro" id="IPR036322">
    <property type="entry name" value="WD40_repeat_dom_sf"/>
</dbReference>
<dbReference type="GO" id="GO:0006886">
    <property type="term" value="P:intracellular protein transport"/>
    <property type="evidence" value="ECO:0007669"/>
    <property type="project" value="InterPro"/>
</dbReference>
<name>A0A9P6GZ57_9MICR</name>
<dbReference type="InterPro" id="IPR010714">
    <property type="entry name" value="Coatomer_asu_C"/>
</dbReference>
<dbReference type="Gene3D" id="2.130.10.10">
    <property type="entry name" value="YVTN repeat-like/Quinoprotein amine dehydrogenase"/>
    <property type="match status" value="1"/>
</dbReference>
<dbReference type="InterPro" id="IPR020472">
    <property type="entry name" value="WD40_PAC1"/>
</dbReference>
<dbReference type="Proteomes" id="UP000740883">
    <property type="component" value="Unassembled WGS sequence"/>
</dbReference>